<name>A0A9D1QPN8_9LACO</name>
<accession>A0A9D1QPN8</accession>
<dbReference type="EMBL" id="DXGJ01000004">
    <property type="protein sequence ID" value="HIW71057.1"/>
    <property type="molecule type" value="Genomic_DNA"/>
</dbReference>
<gene>
    <name evidence="2" type="ORF">H9875_00370</name>
</gene>
<keyword evidence="1" id="KW-0175">Coiled coil</keyword>
<evidence type="ECO:0000256" key="1">
    <source>
        <dbReference type="SAM" id="Coils"/>
    </source>
</evidence>
<comment type="caution">
    <text evidence="2">The sequence shown here is derived from an EMBL/GenBank/DDBJ whole genome shotgun (WGS) entry which is preliminary data.</text>
</comment>
<dbReference type="Proteomes" id="UP000886822">
    <property type="component" value="Unassembled WGS sequence"/>
</dbReference>
<organism evidence="2 3">
    <name type="scientific">Candidatus Levilactobacillus faecigallinarum</name>
    <dbReference type="NCBI Taxonomy" id="2838638"/>
    <lineage>
        <taxon>Bacteria</taxon>
        <taxon>Bacillati</taxon>
        <taxon>Bacillota</taxon>
        <taxon>Bacilli</taxon>
        <taxon>Lactobacillales</taxon>
        <taxon>Lactobacillaceae</taxon>
        <taxon>Levilactobacillus</taxon>
    </lineage>
</organism>
<dbReference type="AlphaFoldDB" id="A0A9D1QPN8"/>
<evidence type="ECO:0000313" key="2">
    <source>
        <dbReference type="EMBL" id="HIW71057.1"/>
    </source>
</evidence>
<protein>
    <submittedName>
        <fullName evidence="2">Uncharacterized protein</fullName>
    </submittedName>
</protein>
<reference evidence="2" key="1">
    <citation type="journal article" date="2021" name="PeerJ">
        <title>Extensive microbial diversity within the chicken gut microbiome revealed by metagenomics and culture.</title>
        <authorList>
            <person name="Gilroy R."/>
            <person name="Ravi A."/>
            <person name="Getino M."/>
            <person name="Pursley I."/>
            <person name="Horton D.L."/>
            <person name="Alikhan N.F."/>
            <person name="Baker D."/>
            <person name="Gharbi K."/>
            <person name="Hall N."/>
            <person name="Watson M."/>
            <person name="Adriaenssens E.M."/>
            <person name="Foster-Nyarko E."/>
            <person name="Jarju S."/>
            <person name="Secka A."/>
            <person name="Antonio M."/>
            <person name="Oren A."/>
            <person name="Chaudhuri R.R."/>
            <person name="La Ragione R."/>
            <person name="Hildebrand F."/>
            <person name="Pallen M.J."/>
        </authorList>
    </citation>
    <scope>NUCLEOTIDE SEQUENCE</scope>
    <source>
        <strain evidence="2">CHK173-259</strain>
    </source>
</reference>
<evidence type="ECO:0000313" key="3">
    <source>
        <dbReference type="Proteomes" id="UP000886822"/>
    </source>
</evidence>
<proteinExistence type="predicted"/>
<sequence length="165" mass="17880">MFKFYVSLDADGYPTGTPVTEPADGLTEFVAYTTADKEYFTRNYSHYRRDENGNWLAPDNLPSLEISALLRSQQDQGQMIADRDNTIAVLQENLTTAQADATAAKQDASAANAENATLKANDQLHDSAIMELSDLLFSQMAPVTSTTSETVVSENSASDSVAATK</sequence>
<feature type="coiled-coil region" evidence="1">
    <location>
        <begin position="87"/>
        <end position="121"/>
    </location>
</feature>
<reference evidence="2" key="2">
    <citation type="submission" date="2021-04" db="EMBL/GenBank/DDBJ databases">
        <authorList>
            <person name="Gilroy R."/>
        </authorList>
    </citation>
    <scope>NUCLEOTIDE SEQUENCE</scope>
    <source>
        <strain evidence="2">CHK173-259</strain>
    </source>
</reference>